<feature type="signal peptide" evidence="14">
    <location>
        <begin position="1"/>
        <end position="17"/>
    </location>
</feature>
<dbReference type="GO" id="GO:0045490">
    <property type="term" value="P:pectin catabolic process"/>
    <property type="evidence" value="ECO:0007669"/>
    <property type="project" value="TreeGrafter"/>
</dbReference>
<evidence type="ECO:0000256" key="9">
    <source>
        <dbReference type="ARBA" id="ARBA00023295"/>
    </source>
</evidence>
<accession>A0A517L8N3</accession>
<name>A0A517L8N3_9PEZI</name>
<evidence type="ECO:0000256" key="4">
    <source>
        <dbReference type="ARBA" id="ARBA00022525"/>
    </source>
</evidence>
<keyword evidence="8" id="KW-1015">Disulfide bond</keyword>
<comment type="catalytic activity">
    <reaction evidence="11">
        <text>(1,4-alpha-D-galacturonosyl)n+m + H2O = (1,4-alpha-D-galacturonosyl)n + (1,4-alpha-D-galacturonosyl)m.</text>
        <dbReference type="EC" id="3.2.1.15"/>
    </reaction>
</comment>
<evidence type="ECO:0000256" key="5">
    <source>
        <dbReference type="ARBA" id="ARBA00022729"/>
    </source>
</evidence>
<dbReference type="Gene3D" id="2.160.20.10">
    <property type="entry name" value="Single-stranded right-handed beta-helix, Pectin lyase-like"/>
    <property type="match status" value="1"/>
</dbReference>
<dbReference type="SMART" id="SM00710">
    <property type="entry name" value="PbH1"/>
    <property type="match status" value="4"/>
</dbReference>
<dbReference type="GO" id="GO:0005576">
    <property type="term" value="C:extracellular region"/>
    <property type="evidence" value="ECO:0007669"/>
    <property type="project" value="UniProtKB-SubCell"/>
</dbReference>
<dbReference type="GO" id="GO:0004650">
    <property type="term" value="F:polygalacturonase activity"/>
    <property type="evidence" value="ECO:0007669"/>
    <property type="project" value="UniProtKB-EC"/>
</dbReference>
<comment type="similarity">
    <text evidence="2 13">Belongs to the glycosyl hydrolase 28 family.</text>
</comment>
<dbReference type="STRING" id="50376.A0A517L8N3"/>
<dbReference type="Proteomes" id="UP000316270">
    <property type="component" value="Chromosome 7"/>
</dbReference>
<dbReference type="SUPFAM" id="SSF51126">
    <property type="entry name" value="Pectin lyase-like"/>
    <property type="match status" value="1"/>
</dbReference>
<protein>
    <recommendedName>
        <fullName evidence="3">endo-polygalacturonase</fullName>
        <ecNumber evidence="3">3.2.1.15</ecNumber>
    </recommendedName>
</protein>
<evidence type="ECO:0000256" key="13">
    <source>
        <dbReference type="RuleBase" id="RU361169"/>
    </source>
</evidence>
<dbReference type="PANTHER" id="PTHR31884">
    <property type="entry name" value="POLYGALACTURONASE"/>
    <property type="match status" value="1"/>
</dbReference>
<dbReference type="GO" id="GO:0071555">
    <property type="term" value="P:cell wall organization"/>
    <property type="evidence" value="ECO:0007669"/>
    <property type="project" value="UniProtKB-KW"/>
</dbReference>
<dbReference type="InterPro" id="IPR006626">
    <property type="entry name" value="PbH1"/>
</dbReference>
<evidence type="ECO:0000256" key="8">
    <source>
        <dbReference type="ARBA" id="ARBA00023157"/>
    </source>
</evidence>
<dbReference type="InterPro" id="IPR000743">
    <property type="entry name" value="Glyco_hydro_28"/>
</dbReference>
<keyword evidence="4" id="KW-0964">Secreted</keyword>
<dbReference type="PANTHER" id="PTHR31884:SF1">
    <property type="entry name" value="POLYGALACTURONASE"/>
    <property type="match status" value="1"/>
</dbReference>
<evidence type="ECO:0000256" key="2">
    <source>
        <dbReference type="ARBA" id="ARBA00008834"/>
    </source>
</evidence>
<proteinExistence type="inferred from homology"/>
<dbReference type="Pfam" id="PF00295">
    <property type="entry name" value="Glyco_hydro_28"/>
    <property type="match status" value="1"/>
</dbReference>
<keyword evidence="16" id="KW-1185">Reference proteome</keyword>
<evidence type="ECO:0000256" key="10">
    <source>
        <dbReference type="ARBA" id="ARBA00023316"/>
    </source>
</evidence>
<keyword evidence="7 13" id="KW-0378">Hydrolase</keyword>
<dbReference type="EC" id="3.2.1.15" evidence="3"/>
<dbReference type="InterPro" id="IPR011050">
    <property type="entry name" value="Pectin_lyase_fold/virulence"/>
</dbReference>
<evidence type="ECO:0000256" key="12">
    <source>
        <dbReference type="PROSITE-ProRule" id="PRU10052"/>
    </source>
</evidence>
<reference evidence="15 16" key="1">
    <citation type="submission" date="2019-07" db="EMBL/GenBank/DDBJ databases">
        <title>Finished genome of Venturia effusa.</title>
        <authorList>
            <person name="Young C.A."/>
            <person name="Cox M.P."/>
            <person name="Ganley A.R.D."/>
            <person name="David W.J."/>
        </authorList>
    </citation>
    <scope>NUCLEOTIDE SEQUENCE [LARGE SCALE GENOMIC DNA]</scope>
    <source>
        <strain evidence="16">albino</strain>
    </source>
</reference>
<keyword evidence="6" id="KW-0677">Repeat</keyword>
<dbReference type="PROSITE" id="PS00502">
    <property type="entry name" value="POLYGALACTURONASE"/>
    <property type="match status" value="1"/>
</dbReference>
<evidence type="ECO:0000313" key="16">
    <source>
        <dbReference type="Proteomes" id="UP000316270"/>
    </source>
</evidence>
<dbReference type="InterPro" id="IPR012334">
    <property type="entry name" value="Pectin_lyas_fold"/>
</dbReference>
<organism evidence="15 16">
    <name type="scientific">Venturia effusa</name>
    <dbReference type="NCBI Taxonomy" id="50376"/>
    <lineage>
        <taxon>Eukaryota</taxon>
        <taxon>Fungi</taxon>
        <taxon>Dikarya</taxon>
        <taxon>Ascomycota</taxon>
        <taxon>Pezizomycotina</taxon>
        <taxon>Dothideomycetes</taxon>
        <taxon>Pleosporomycetidae</taxon>
        <taxon>Venturiales</taxon>
        <taxon>Venturiaceae</taxon>
        <taxon>Venturia</taxon>
    </lineage>
</organism>
<evidence type="ECO:0000256" key="6">
    <source>
        <dbReference type="ARBA" id="ARBA00022737"/>
    </source>
</evidence>
<evidence type="ECO:0000256" key="7">
    <source>
        <dbReference type="ARBA" id="ARBA00022801"/>
    </source>
</evidence>
<feature type="active site" evidence="12">
    <location>
        <position position="263"/>
    </location>
</feature>
<gene>
    <name evidence="15" type="ORF">FKW77_001696</name>
</gene>
<sequence length="425" mass="45047">MLQHLSIFFSTFAIADALWNHAVIPVPLAAPLAAPSSRHAVVKRETGTCIFSGAQGYLSANGSKPDCSTIVLSDMTVPGGTTLNLSQLNDGTTVSPKFFIQEIYTDVLIEVIFRGNITFGYSEWLGPLFSVSGNKIVVKGEPGSFLDGQGALYWDGKGGAGGKLKPKFFKAHFLNDSILDSITLLNSPKNSFSLDHINNLTVINITIDGRAGDALGKNSDGFNVNNANGLLITGAKVWNQDDCYAMNSGSNIVFENGFCSGGHGLSVGSFGLIMNSTGISMNSTGLPSNATGPVKPPVISNVTFRDCVMEKSQQSIRIKTNANAIGAVTNITYRNIAISGGTSYGIVVDQAYNGVHGHPTDWVNVTNFVLQNVTGTVLPRAVNVLVECGVGTCRDWKWEGVNITGGKRAMNTTRPCQNVPQGVSC</sequence>
<keyword evidence="5 14" id="KW-0732">Signal</keyword>
<dbReference type="OrthoDB" id="1546079at2759"/>
<evidence type="ECO:0000313" key="15">
    <source>
        <dbReference type="EMBL" id="QDS71995.1"/>
    </source>
</evidence>
<dbReference type="AlphaFoldDB" id="A0A517L8N3"/>
<evidence type="ECO:0000256" key="3">
    <source>
        <dbReference type="ARBA" id="ARBA00012736"/>
    </source>
</evidence>
<evidence type="ECO:0000256" key="1">
    <source>
        <dbReference type="ARBA" id="ARBA00004613"/>
    </source>
</evidence>
<comment type="subcellular location">
    <subcellularLocation>
        <location evidence="1">Secreted</location>
    </subcellularLocation>
</comment>
<dbReference type="InterPro" id="IPR050434">
    <property type="entry name" value="Glycosyl_hydrlase_28"/>
</dbReference>
<evidence type="ECO:0000256" key="11">
    <source>
        <dbReference type="ARBA" id="ARBA00034074"/>
    </source>
</evidence>
<evidence type="ECO:0000256" key="14">
    <source>
        <dbReference type="SAM" id="SignalP"/>
    </source>
</evidence>
<keyword evidence="10" id="KW-0961">Cell wall biogenesis/degradation</keyword>
<dbReference type="EMBL" id="CP042191">
    <property type="protein sequence ID" value="QDS71995.1"/>
    <property type="molecule type" value="Genomic_DNA"/>
</dbReference>
<feature type="chain" id="PRO_5022079538" description="endo-polygalacturonase" evidence="14">
    <location>
        <begin position="18"/>
        <end position="425"/>
    </location>
</feature>
<keyword evidence="9 13" id="KW-0326">Glycosidase</keyword>